<dbReference type="PANTHER" id="PTHR37951:SF1">
    <property type="entry name" value="TYPE VI SECRETION SYSTEM COMPONENT TSSA1"/>
    <property type="match status" value="1"/>
</dbReference>
<accession>A0ABP3RP34</accession>
<dbReference type="PANTHER" id="PTHR37951">
    <property type="entry name" value="CYTOPLASMIC PROTEIN-RELATED"/>
    <property type="match status" value="1"/>
</dbReference>
<comment type="caution">
    <text evidence="2">The sequence shown here is derived from an EMBL/GenBank/DDBJ whole genome shotgun (WGS) entry which is preliminary data.</text>
</comment>
<organism evidence="2 3">
    <name type="scientific">Paenochrobactrum glaciei</name>
    <dbReference type="NCBI Taxonomy" id="486407"/>
    <lineage>
        <taxon>Bacteria</taxon>
        <taxon>Pseudomonadati</taxon>
        <taxon>Pseudomonadota</taxon>
        <taxon>Alphaproteobacteria</taxon>
        <taxon>Hyphomicrobiales</taxon>
        <taxon>Brucellaceae</taxon>
        <taxon>Paenochrobactrum</taxon>
    </lineage>
</organism>
<evidence type="ECO:0000313" key="3">
    <source>
        <dbReference type="Proteomes" id="UP001424441"/>
    </source>
</evidence>
<dbReference type="Pfam" id="PF06812">
    <property type="entry name" value="ImpA_N"/>
    <property type="match status" value="1"/>
</dbReference>
<proteinExistence type="predicted"/>
<dbReference type="Proteomes" id="UP001424441">
    <property type="component" value="Unassembled WGS sequence"/>
</dbReference>
<feature type="domain" description="ImpA N-terminal" evidence="1">
    <location>
        <begin position="14"/>
        <end position="80"/>
    </location>
</feature>
<reference evidence="3" key="1">
    <citation type="journal article" date="2019" name="Int. J. Syst. Evol. Microbiol.">
        <title>The Global Catalogue of Microorganisms (GCM) 10K type strain sequencing project: providing services to taxonomists for standard genome sequencing and annotation.</title>
        <authorList>
            <consortium name="The Broad Institute Genomics Platform"/>
            <consortium name="The Broad Institute Genome Sequencing Center for Infectious Disease"/>
            <person name="Wu L."/>
            <person name="Ma J."/>
        </authorList>
    </citation>
    <scope>NUCLEOTIDE SEQUENCE [LARGE SCALE GENOMIC DNA]</scope>
    <source>
        <strain evidence="3">JCM 15115</strain>
    </source>
</reference>
<evidence type="ECO:0000313" key="2">
    <source>
        <dbReference type="EMBL" id="GAA0611149.1"/>
    </source>
</evidence>
<dbReference type="EMBL" id="BAAADE010000008">
    <property type="protein sequence ID" value="GAA0611149.1"/>
    <property type="molecule type" value="Genomic_DNA"/>
</dbReference>
<keyword evidence="3" id="KW-1185">Reference proteome</keyword>
<name>A0ABP3RP34_9HYPH</name>
<dbReference type="InterPro" id="IPR017740">
    <property type="entry name" value="TssA-like"/>
</dbReference>
<gene>
    <name evidence="2" type="primary">tssA</name>
    <name evidence="2" type="ORF">GCM10008943_28370</name>
</gene>
<evidence type="ECO:0000259" key="1">
    <source>
        <dbReference type="Pfam" id="PF06812"/>
    </source>
</evidence>
<protein>
    <submittedName>
        <fullName evidence="2">Type VI secretion system protein TssA</fullName>
    </submittedName>
</protein>
<sequence length="310" mass="35042">MKDLRMSARKEEKYGNISSQVLDEWNKIYELLQRLFTMNCYDLELYSWLIESTLRLKGFSGLSDVLQTITNQLKTFGTTLTSVESAIDMPQYWLASISELSGEGGEGVLIQALRLCPFIPQQRYGTYNLWHYQTSIKDREGDAFHVLNQAINNAGHAAVLEQRENILSCIQHYRAMIAQCELLLPETSPASANLLAVLHECVHAINDLCGTQYEPAASTGNKTAQIITENNFPVMPANFTIQNREQAFLILESIALFFHQNEPQSPISQVLKTLIRRGRLPFSEMLQELLHDDVARRGILATAGIHIPED</sequence>
<dbReference type="InterPro" id="IPR010657">
    <property type="entry name" value="ImpA_N"/>
</dbReference>